<evidence type="ECO:0000256" key="5">
    <source>
        <dbReference type="ARBA" id="ARBA00023136"/>
    </source>
</evidence>
<evidence type="ECO:0000259" key="8">
    <source>
        <dbReference type="SMART" id="SM00563"/>
    </source>
</evidence>
<dbReference type="Proteomes" id="UP000036987">
    <property type="component" value="Unassembled WGS sequence"/>
</dbReference>
<protein>
    <recommendedName>
        <fullName evidence="7">Tafazzin family protein</fullName>
    </recommendedName>
</protein>
<dbReference type="GO" id="GO:0006644">
    <property type="term" value="P:phospholipid metabolic process"/>
    <property type="evidence" value="ECO:0007669"/>
    <property type="project" value="InterPro"/>
</dbReference>
<dbReference type="SMART" id="SM00563">
    <property type="entry name" value="PlsC"/>
    <property type="match status" value="1"/>
</dbReference>
<reference evidence="10" key="1">
    <citation type="journal article" date="2016" name="Nature">
        <title>The genome of the seagrass Zostera marina reveals angiosperm adaptation to the sea.</title>
        <authorList>
            <person name="Olsen J.L."/>
            <person name="Rouze P."/>
            <person name="Verhelst B."/>
            <person name="Lin Y.-C."/>
            <person name="Bayer T."/>
            <person name="Collen J."/>
            <person name="Dattolo E."/>
            <person name="De Paoli E."/>
            <person name="Dittami S."/>
            <person name="Maumus F."/>
            <person name="Michel G."/>
            <person name="Kersting A."/>
            <person name="Lauritano C."/>
            <person name="Lohaus R."/>
            <person name="Toepel M."/>
            <person name="Tonon T."/>
            <person name="Vanneste K."/>
            <person name="Amirebrahimi M."/>
            <person name="Brakel J."/>
            <person name="Bostroem C."/>
            <person name="Chovatia M."/>
            <person name="Grimwood J."/>
            <person name="Jenkins J.W."/>
            <person name="Jueterbock A."/>
            <person name="Mraz A."/>
            <person name="Stam W.T."/>
            <person name="Tice H."/>
            <person name="Bornberg-Bauer E."/>
            <person name="Green P.J."/>
            <person name="Pearson G.A."/>
            <person name="Procaccini G."/>
            <person name="Duarte C.M."/>
            <person name="Schmutz J."/>
            <person name="Reusch T.B.H."/>
            <person name="Van de Peer Y."/>
        </authorList>
    </citation>
    <scope>NUCLEOTIDE SEQUENCE [LARGE SCALE GENOMIC DNA]</scope>
    <source>
        <strain evidence="10">cv. Finnish</strain>
    </source>
</reference>
<keyword evidence="3" id="KW-0808">Transferase</keyword>
<comment type="caution">
    <text evidence="9">The sequence shown here is derived from an EMBL/GenBank/DDBJ whole genome shotgun (WGS) entry which is preliminary data.</text>
</comment>
<accession>A0A0K9PP37</accession>
<evidence type="ECO:0000256" key="6">
    <source>
        <dbReference type="ARBA" id="ARBA00023315"/>
    </source>
</evidence>
<dbReference type="InterPro" id="IPR000872">
    <property type="entry name" value="Tafazzin"/>
</dbReference>
<gene>
    <name evidence="9" type="ORF">ZOSMA_192G00110</name>
</gene>
<sequence>MWGFKEFPITDAKLARWALAAEDICFKNSLLSYFFRLGKCIPIIRGGGIYQEHMDEALDILNHGGWLHIFPEGKIYQDADPIKQLKWGTASLIARSHVVPIVLPIIHFGFEKVMPEKYFFGRRPLLPLCMKSMKIAVGEPIELNLPKLRQEAKSAHLYPPFRSLGWPKSSPNDLDEAAQRRLYICISDKIRTAMEKLRLHSIKCDKTII</sequence>
<dbReference type="PANTHER" id="PTHR12497">
    <property type="entry name" value="TAZ PROTEIN TAFAZZIN"/>
    <property type="match status" value="1"/>
</dbReference>
<organism evidence="9 10">
    <name type="scientific">Zostera marina</name>
    <name type="common">Eelgrass</name>
    <dbReference type="NCBI Taxonomy" id="29655"/>
    <lineage>
        <taxon>Eukaryota</taxon>
        <taxon>Viridiplantae</taxon>
        <taxon>Streptophyta</taxon>
        <taxon>Embryophyta</taxon>
        <taxon>Tracheophyta</taxon>
        <taxon>Spermatophyta</taxon>
        <taxon>Magnoliopsida</taxon>
        <taxon>Liliopsida</taxon>
        <taxon>Zosteraceae</taxon>
        <taxon>Zostera</taxon>
    </lineage>
</organism>
<dbReference type="GO" id="GO:0016020">
    <property type="term" value="C:membrane"/>
    <property type="evidence" value="ECO:0007669"/>
    <property type="project" value="UniProtKB-SubCell"/>
</dbReference>
<comment type="subcellular location">
    <subcellularLocation>
        <location evidence="1">Membrane</location>
    </subcellularLocation>
</comment>
<keyword evidence="10" id="KW-1185">Reference proteome</keyword>
<dbReference type="PANTHER" id="PTHR12497:SF5">
    <property type="entry name" value="N-ACYLPHOSPHATIDYLETHANOLAMINE SYNTHASE"/>
    <property type="match status" value="1"/>
</dbReference>
<evidence type="ECO:0000256" key="1">
    <source>
        <dbReference type="ARBA" id="ARBA00004370"/>
    </source>
</evidence>
<dbReference type="GO" id="GO:0008374">
    <property type="term" value="F:O-acyltransferase activity"/>
    <property type="evidence" value="ECO:0000318"/>
    <property type="project" value="GO_Central"/>
</dbReference>
<evidence type="ECO:0000313" key="9">
    <source>
        <dbReference type="EMBL" id="KMZ70833.1"/>
    </source>
</evidence>
<dbReference type="PRINTS" id="PR00979">
    <property type="entry name" value="TAFAZZIN"/>
</dbReference>
<evidence type="ECO:0000256" key="7">
    <source>
        <dbReference type="RuleBase" id="RU365062"/>
    </source>
</evidence>
<evidence type="ECO:0000313" key="10">
    <source>
        <dbReference type="Proteomes" id="UP000036987"/>
    </source>
</evidence>
<keyword evidence="5" id="KW-0472">Membrane</keyword>
<keyword evidence="4" id="KW-0443">Lipid metabolism</keyword>
<dbReference type="Pfam" id="PF01553">
    <property type="entry name" value="Acyltransferase"/>
    <property type="match status" value="1"/>
</dbReference>
<dbReference type="AlphaFoldDB" id="A0A0K9PP37"/>
<dbReference type="CDD" id="cd07989">
    <property type="entry name" value="LPLAT_AGPAT-like"/>
    <property type="match status" value="1"/>
</dbReference>
<evidence type="ECO:0000256" key="3">
    <source>
        <dbReference type="ARBA" id="ARBA00022679"/>
    </source>
</evidence>
<evidence type="ECO:0000256" key="4">
    <source>
        <dbReference type="ARBA" id="ARBA00023098"/>
    </source>
</evidence>
<proteinExistence type="inferred from homology"/>
<dbReference type="EMBL" id="LFYR01000705">
    <property type="protein sequence ID" value="KMZ70833.1"/>
    <property type="molecule type" value="Genomic_DNA"/>
</dbReference>
<keyword evidence="6" id="KW-0012">Acyltransferase</keyword>
<dbReference type="SUPFAM" id="SSF69593">
    <property type="entry name" value="Glycerol-3-phosphate (1)-acyltransferase"/>
    <property type="match status" value="1"/>
</dbReference>
<dbReference type="InterPro" id="IPR002123">
    <property type="entry name" value="Plipid/glycerol_acylTrfase"/>
</dbReference>
<comment type="similarity">
    <text evidence="2 7">Belongs to the taffazin family.</text>
</comment>
<dbReference type="STRING" id="29655.A0A0K9PP37"/>
<evidence type="ECO:0000256" key="2">
    <source>
        <dbReference type="ARBA" id="ARBA00010524"/>
    </source>
</evidence>
<dbReference type="OMA" id="TTGWFNT"/>
<dbReference type="OrthoDB" id="193467at2759"/>
<name>A0A0K9PP37_ZOSMR</name>
<feature type="domain" description="Phospholipid/glycerol acyltransferase" evidence="8">
    <location>
        <begin position="8"/>
        <end position="110"/>
    </location>
</feature>